<accession>A0A090N4N1</accession>
<dbReference type="Proteomes" id="UP000009170">
    <property type="component" value="Unassembled WGS sequence"/>
</dbReference>
<feature type="region of interest" description="Disordered" evidence="1">
    <location>
        <begin position="157"/>
        <end position="225"/>
    </location>
</feature>
<dbReference type="AlphaFoldDB" id="A0A090N4N1"/>
<comment type="caution">
    <text evidence="3">The sequence shown here is derived from an EMBL/GenBank/DDBJ whole genome shotgun (WGS) entry which is preliminary data.</text>
</comment>
<dbReference type="InParanoid" id="A0A090N4N1"/>
<gene>
    <name evidence="3" type="ORF">OT_ostta02g01870</name>
</gene>
<protein>
    <submittedName>
        <fullName evidence="3">Bromo adjacent homology (BAH) domain</fullName>
    </submittedName>
</protein>
<evidence type="ECO:0000313" key="4">
    <source>
        <dbReference type="Proteomes" id="UP000009170"/>
    </source>
</evidence>
<dbReference type="RefSeq" id="XP_003075003.2">
    <property type="nucleotide sequence ID" value="XM_003074955.2"/>
</dbReference>
<evidence type="ECO:0000259" key="2">
    <source>
        <dbReference type="PROSITE" id="PS51038"/>
    </source>
</evidence>
<organism evidence="3 4">
    <name type="scientific">Ostreococcus tauri</name>
    <name type="common">Marine green alga</name>
    <dbReference type="NCBI Taxonomy" id="70448"/>
    <lineage>
        <taxon>Eukaryota</taxon>
        <taxon>Viridiplantae</taxon>
        <taxon>Chlorophyta</taxon>
        <taxon>Mamiellophyceae</taxon>
        <taxon>Mamiellales</taxon>
        <taxon>Bathycoccaceae</taxon>
        <taxon>Ostreococcus</taxon>
    </lineage>
</organism>
<dbReference type="GeneID" id="9837242"/>
<dbReference type="KEGG" id="ota:OT_ostta02g01870"/>
<proteinExistence type="predicted"/>
<dbReference type="Pfam" id="PF01426">
    <property type="entry name" value="BAH"/>
    <property type="match status" value="1"/>
</dbReference>
<name>A0A090N4N1_OSTTA</name>
<sequence length="426" mass="46852">MPRSPVEGDARSPTPRAKAIILSLAARLVMSGRDGVTAREVADAMRETTCARSRATLDGDGSNGTNGTRAAEKTLEAATTRGEGWVKRGREDVQGGETIYDFPGREYRPPRSWLGGGGGERKGGTRKRAPHASVRDVLRLCHEKAETRAVEDVVRERGFGENATSPEKRKAPRTVNPLTVIAEREKSRQEAKEKAKQNKSSGKSASGGGNTTATQDGGAKKKRKVDLANEKAGNHLALVSWIGKGKKDGVRCDRTFYDGFTRDGVEFKNGDSVYCLPERATEDMYLAQIQRCFEDEDKSMMIECCWYMTQDEVLAWGGEISPKTSPDEIFLGTSVDVNPISALEGLAPVRTRERYEKTASVRKKVTDPAERELFAARCYVPVHGYNPKSKNAAQRKAGTFYPLDHVPGRGFVVRWPASKKSKSKKH</sequence>
<evidence type="ECO:0000313" key="3">
    <source>
        <dbReference type="EMBL" id="CEG01000.1"/>
    </source>
</evidence>
<feature type="compositionally biased region" description="Basic and acidic residues" evidence="1">
    <location>
        <begin position="182"/>
        <end position="196"/>
    </location>
</feature>
<reference evidence="3 4" key="2">
    <citation type="journal article" date="2014" name="BMC Genomics">
        <title>An improved genome of the model marine alga Ostreococcus tauri unfolds by assessing Illumina de novo assemblies.</title>
        <authorList>
            <person name="Blanc-Mathieu R."/>
            <person name="Verhelst B."/>
            <person name="Derelle E."/>
            <person name="Rombauts S."/>
            <person name="Bouget F.Y."/>
            <person name="Carre I."/>
            <person name="Chateau A."/>
            <person name="Eyre-Walker A."/>
            <person name="Grimsley N."/>
            <person name="Moreau H."/>
            <person name="Piegu B."/>
            <person name="Rivals E."/>
            <person name="Schackwitz W."/>
            <person name="Van de Peer Y."/>
            <person name="Piganeau G."/>
        </authorList>
    </citation>
    <scope>NUCLEOTIDE SEQUENCE [LARGE SCALE GENOMIC DNA]</scope>
    <source>
        <strain evidence="4">OTTH 0595 / CCAP 157/2 / RCC745</strain>
    </source>
</reference>
<dbReference type="PROSITE" id="PS51038">
    <property type="entry name" value="BAH"/>
    <property type="match status" value="1"/>
</dbReference>
<reference evidence="4" key="1">
    <citation type="journal article" date="2006" name="Proc. Natl. Acad. Sci. U.S.A.">
        <title>Genome analysis of the smallest free-living eukaryote Ostreococcus tauri unveils many unique features.</title>
        <authorList>
            <person name="Derelle E."/>
            <person name="Ferraz C."/>
            <person name="Rombauts S."/>
            <person name="Rouze P."/>
            <person name="Worden A.Z."/>
            <person name="Robbens S."/>
            <person name="Partensky F."/>
            <person name="Degroeve S."/>
            <person name="Echeynie S."/>
            <person name="Cooke R."/>
            <person name="Saeys Y."/>
            <person name="Wuyts J."/>
            <person name="Jabbari K."/>
            <person name="Bowler C."/>
            <person name="Panaud O."/>
            <person name="Piegu B."/>
            <person name="Ball S.G."/>
            <person name="Ral J.-P."/>
            <person name="Bouget F.-Y."/>
            <person name="Piganeau G."/>
            <person name="De Baets B."/>
            <person name="Picard A."/>
            <person name="Delseny M."/>
            <person name="Demaille J."/>
            <person name="Van de Peer Y."/>
            <person name="Moreau H."/>
        </authorList>
    </citation>
    <scope>NUCLEOTIDE SEQUENCE [LARGE SCALE GENOMIC DNA]</scope>
    <source>
        <strain evidence="4">OTTH 0595 / CCAP 157/2 / RCC745</strain>
    </source>
</reference>
<evidence type="ECO:0000256" key="1">
    <source>
        <dbReference type="SAM" id="MobiDB-lite"/>
    </source>
</evidence>
<dbReference type="GO" id="GO:0003682">
    <property type="term" value="F:chromatin binding"/>
    <property type="evidence" value="ECO:0007669"/>
    <property type="project" value="InterPro"/>
</dbReference>
<feature type="domain" description="BAH" evidence="2">
    <location>
        <begin position="265"/>
        <end position="390"/>
    </location>
</feature>
<dbReference type="Gene3D" id="2.30.30.490">
    <property type="match status" value="1"/>
</dbReference>
<keyword evidence="4" id="KW-1185">Reference proteome</keyword>
<dbReference type="OrthoDB" id="10403797at2759"/>
<dbReference type="InterPro" id="IPR043151">
    <property type="entry name" value="BAH_sf"/>
</dbReference>
<dbReference type="InterPro" id="IPR001025">
    <property type="entry name" value="BAH_dom"/>
</dbReference>
<dbReference type="EMBL" id="CAID01000002">
    <property type="protein sequence ID" value="CEG01000.1"/>
    <property type="molecule type" value="Genomic_DNA"/>
</dbReference>
<feature type="region of interest" description="Disordered" evidence="1">
    <location>
        <begin position="110"/>
        <end position="132"/>
    </location>
</feature>